<evidence type="ECO:0000259" key="7">
    <source>
        <dbReference type="PROSITE" id="PS50850"/>
    </source>
</evidence>
<dbReference type="PROSITE" id="PS50850">
    <property type="entry name" value="MFS"/>
    <property type="match status" value="1"/>
</dbReference>
<dbReference type="eggNOG" id="KOG2615">
    <property type="taxonomic scope" value="Eukaryota"/>
</dbReference>
<reference evidence="8" key="1">
    <citation type="submission" date="2015-04" db="UniProtKB">
        <authorList>
            <consortium name="EnsemblPlants"/>
        </authorList>
    </citation>
    <scope>IDENTIFICATION</scope>
</reference>
<accession>A0A0E0JGU5</accession>
<dbReference type="PANTHER" id="PTHR23504">
    <property type="entry name" value="MAJOR FACILITATOR SUPERFAMILY DOMAIN-CONTAINING PROTEIN 10"/>
    <property type="match status" value="1"/>
</dbReference>
<dbReference type="PRINTS" id="PR01035">
    <property type="entry name" value="TCRTETA"/>
</dbReference>
<evidence type="ECO:0000313" key="8">
    <source>
        <dbReference type="EnsemblPlants" id="OPUNC01G10480.1"/>
    </source>
</evidence>
<feature type="transmembrane region" description="Helical" evidence="6">
    <location>
        <begin position="282"/>
        <end position="304"/>
    </location>
</feature>
<dbReference type="InterPro" id="IPR036259">
    <property type="entry name" value="MFS_trans_sf"/>
</dbReference>
<evidence type="ECO:0000313" key="9">
    <source>
        <dbReference type="Proteomes" id="UP000026962"/>
    </source>
</evidence>
<keyword evidence="9" id="KW-1185">Reference proteome</keyword>
<comment type="subcellular location">
    <subcellularLocation>
        <location evidence="1">Membrane</location>
        <topology evidence="1">Multi-pass membrane protein</topology>
    </subcellularLocation>
</comment>
<dbReference type="AlphaFoldDB" id="A0A0E0JGU5"/>
<feature type="transmembrane region" description="Helical" evidence="6">
    <location>
        <begin position="112"/>
        <end position="129"/>
    </location>
</feature>
<evidence type="ECO:0000256" key="5">
    <source>
        <dbReference type="ARBA" id="ARBA00023136"/>
    </source>
</evidence>
<feature type="transmembrane region" description="Helical" evidence="6">
    <location>
        <begin position="169"/>
        <end position="192"/>
    </location>
</feature>
<protein>
    <recommendedName>
        <fullName evidence="7">Major facilitator superfamily (MFS) profile domain-containing protein</fullName>
    </recommendedName>
</protein>
<dbReference type="GO" id="GO:0022857">
    <property type="term" value="F:transmembrane transporter activity"/>
    <property type="evidence" value="ECO:0007669"/>
    <property type="project" value="InterPro"/>
</dbReference>
<evidence type="ECO:0000256" key="3">
    <source>
        <dbReference type="ARBA" id="ARBA00022692"/>
    </source>
</evidence>
<keyword evidence="3 6" id="KW-0812">Transmembrane</keyword>
<proteinExistence type="predicted"/>
<dbReference type="SUPFAM" id="SSF103473">
    <property type="entry name" value="MFS general substrate transporter"/>
    <property type="match status" value="1"/>
</dbReference>
<dbReference type="InterPro" id="IPR011701">
    <property type="entry name" value="MFS"/>
</dbReference>
<dbReference type="PANTHER" id="PTHR23504:SF109">
    <property type="entry name" value="MAJOR FACILITATOR SUPERFAMILY ANTIPORTER"/>
    <property type="match status" value="1"/>
</dbReference>
<dbReference type="Proteomes" id="UP000026962">
    <property type="component" value="Chromosome 1"/>
</dbReference>
<feature type="transmembrane region" description="Helical" evidence="6">
    <location>
        <begin position="78"/>
        <end position="100"/>
    </location>
</feature>
<dbReference type="OMA" id="PQIMLLI"/>
<evidence type="ECO:0000256" key="6">
    <source>
        <dbReference type="SAM" id="Phobius"/>
    </source>
</evidence>
<dbReference type="CDD" id="cd17330">
    <property type="entry name" value="MFS_SLC46_TetA_like"/>
    <property type="match status" value="1"/>
</dbReference>
<sequence length="460" mass="50517">MGRGGGVGEPLVRAWRYHPKCPGCRVDRRKEEREGIPYTELSLIWLVTVASTLPIQSLFPFLYFMIRDLHIAKQEEDIGFYAGFVGASYMFGRALSSVIWGIVADKYGRKPIIVITLISIIIFNTLFGLSSSYWMALTSRGLLGLMCGILGPIKAYATEVCRKEHSHLGLSLVSSSRGIGLIVGPAIGGYLAQPADKYPSIFSEKSIFGRFPYCLPCLCISLLAIVALLASFWLPETLHKHTEDMVLKDSVAVEECLSGPTAEENSGGCLNLFTNWPLMSAIIVYCIFSLQDVAYAEVFSLWAVSDRKYGGLSFSSQDVGSVLAFSGLFLLIYQILVYPSVAKSVEPITLVRIVAVTTITVFNILMNDAVAQDLRASANGVAVTLMSIFKAIAPAIAGAIHGRNDMWAQGLADIFAWAQRRQTASFLPGDHLVFFMLNVFTVIGLVSTFRPFYARRSTKH</sequence>
<feature type="domain" description="Major facilitator superfamily (MFS) profile" evidence="7">
    <location>
        <begin position="40"/>
        <end position="456"/>
    </location>
</feature>
<feature type="transmembrane region" description="Helical" evidence="6">
    <location>
        <begin position="378"/>
        <end position="400"/>
    </location>
</feature>
<dbReference type="GO" id="GO:0016020">
    <property type="term" value="C:membrane"/>
    <property type="evidence" value="ECO:0007669"/>
    <property type="project" value="UniProtKB-SubCell"/>
</dbReference>
<feature type="transmembrane region" description="Helical" evidence="6">
    <location>
        <begin position="141"/>
        <end position="157"/>
    </location>
</feature>
<name>A0A0E0JGU5_ORYPU</name>
<evidence type="ECO:0000256" key="4">
    <source>
        <dbReference type="ARBA" id="ARBA00022989"/>
    </source>
</evidence>
<feature type="transmembrane region" description="Helical" evidence="6">
    <location>
        <begin position="348"/>
        <end position="366"/>
    </location>
</feature>
<dbReference type="Gramene" id="OPUNC01G10480.1">
    <property type="protein sequence ID" value="OPUNC01G10480.1"/>
    <property type="gene ID" value="OPUNC01G10480"/>
</dbReference>
<feature type="transmembrane region" description="Helical" evidence="6">
    <location>
        <begin position="213"/>
        <end position="234"/>
    </location>
</feature>
<evidence type="ECO:0000256" key="1">
    <source>
        <dbReference type="ARBA" id="ARBA00004141"/>
    </source>
</evidence>
<evidence type="ECO:0000256" key="2">
    <source>
        <dbReference type="ARBA" id="ARBA00022448"/>
    </source>
</evidence>
<reference evidence="8" key="2">
    <citation type="submission" date="2018-05" db="EMBL/GenBank/DDBJ databases">
        <title>OpunRS2 (Oryza punctata Reference Sequence Version 2).</title>
        <authorList>
            <person name="Zhang J."/>
            <person name="Kudrna D."/>
            <person name="Lee S."/>
            <person name="Talag J."/>
            <person name="Welchert J."/>
            <person name="Wing R.A."/>
        </authorList>
    </citation>
    <scope>NUCLEOTIDE SEQUENCE [LARGE SCALE GENOMIC DNA]</scope>
</reference>
<keyword evidence="2" id="KW-0813">Transport</keyword>
<dbReference type="InterPro" id="IPR020846">
    <property type="entry name" value="MFS_dom"/>
</dbReference>
<dbReference type="EnsemblPlants" id="OPUNC01G10480.1">
    <property type="protein sequence ID" value="OPUNC01G10480.1"/>
    <property type="gene ID" value="OPUNC01G10480"/>
</dbReference>
<feature type="transmembrane region" description="Helical" evidence="6">
    <location>
        <begin position="316"/>
        <end position="336"/>
    </location>
</feature>
<keyword evidence="5 6" id="KW-0472">Membrane</keyword>
<feature type="transmembrane region" description="Helical" evidence="6">
    <location>
        <begin position="43"/>
        <end position="66"/>
    </location>
</feature>
<feature type="transmembrane region" description="Helical" evidence="6">
    <location>
        <begin position="432"/>
        <end position="453"/>
    </location>
</feature>
<keyword evidence="4 6" id="KW-1133">Transmembrane helix</keyword>
<dbReference type="InterPro" id="IPR001958">
    <property type="entry name" value="Tet-R_TetA/multi-R_MdtG-like"/>
</dbReference>
<dbReference type="Gene3D" id="1.20.1250.20">
    <property type="entry name" value="MFS general substrate transporter like domains"/>
    <property type="match status" value="1"/>
</dbReference>
<organism evidence="8">
    <name type="scientific">Oryza punctata</name>
    <name type="common">Red rice</name>
    <dbReference type="NCBI Taxonomy" id="4537"/>
    <lineage>
        <taxon>Eukaryota</taxon>
        <taxon>Viridiplantae</taxon>
        <taxon>Streptophyta</taxon>
        <taxon>Embryophyta</taxon>
        <taxon>Tracheophyta</taxon>
        <taxon>Spermatophyta</taxon>
        <taxon>Magnoliopsida</taxon>
        <taxon>Liliopsida</taxon>
        <taxon>Poales</taxon>
        <taxon>Poaceae</taxon>
        <taxon>BOP clade</taxon>
        <taxon>Oryzoideae</taxon>
        <taxon>Oryzeae</taxon>
        <taxon>Oryzinae</taxon>
        <taxon>Oryza</taxon>
    </lineage>
</organism>
<dbReference type="STRING" id="4537.A0A0E0JGU5"/>
<dbReference type="Pfam" id="PF07690">
    <property type="entry name" value="MFS_1"/>
    <property type="match status" value="1"/>
</dbReference>